<accession>A0ABP0SMA2</accession>
<sequence>MKTVVLALWAILLLLLARVIDRARWRTLPRQRLINSLRLAENSDLVEEENRRLQYDENESDWNSSNETSEVNSTTSTSSTVTSTSSTQTLTTSTDTVTTRTRTTSTRTTRTRTSSTSSSVTRTSSTSSSVTRTTTSSTKTTVTVTSSTSSTVTSTSSTVTTSSWTSTSSTATSTSTWSTTSTTTLWGDVLLALDFTVHPPERWQLQHFAAELALNVSQSVLAESQKRVHFGVVLFGQDVSYFPLPVDEAKLNNLVLDPELGQS</sequence>
<evidence type="ECO:0000313" key="3">
    <source>
        <dbReference type="EMBL" id="CAK9113388.1"/>
    </source>
</evidence>
<feature type="signal peptide" evidence="2">
    <location>
        <begin position="1"/>
        <end position="22"/>
    </location>
</feature>
<dbReference type="EMBL" id="CAXAMN010027850">
    <property type="protein sequence ID" value="CAK9113388.1"/>
    <property type="molecule type" value="Genomic_DNA"/>
</dbReference>
<evidence type="ECO:0008006" key="5">
    <source>
        <dbReference type="Google" id="ProtNLM"/>
    </source>
</evidence>
<organism evidence="3 4">
    <name type="scientific">Durusdinium trenchii</name>
    <dbReference type="NCBI Taxonomy" id="1381693"/>
    <lineage>
        <taxon>Eukaryota</taxon>
        <taxon>Sar</taxon>
        <taxon>Alveolata</taxon>
        <taxon>Dinophyceae</taxon>
        <taxon>Suessiales</taxon>
        <taxon>Symbiodiniaceae</taxon>
        <taxon>Durusdinium</taxon>
    </lineage>
</organism>
<reference evidence="3 4" key="1">
    <citation type="submission" date="2024-02" db="EMBL/GenBank/DDBJ databases">
        <authorList>
            <person name="Chen Y."/>
            <person name="Shah S."/>
            <person name="Dougan E. K."/>
            <person name="Thang M."/>
            <person name="Chan C."/>
        </authorList>
    </citation>
    <scope>NUCLEOTIDE SEQUENCE [LARGE SCALE GENOMIC DNA]</scope>
</reference>
<gene>
    <name evidence="3" type="ORF">CCMP2556_LOCUS52479</name>
</gene>
<protein>
    <recommendedName>
        <fullName evidence="5">VWFA domain-containing protein</fullName>
    </recommendedName>
</protein>
<feature type="region of interest" description="Disordered" evidence="1">
    <location>
        <begin position="50"/>
        <end position="175"/>
    </location>
</feature>
<comment type="caution">
    <text evidence="3">The sequence shown here is derived from an EMBL/GenBank/DDBJ whole genome shotgun (WGS) entry which is preliminary data.</text>
</comment>
<proteinExistence type="predicted"/>
<feature type="compositionally biased region" description="Low complexity" evidence="1">
    <location>
        <begin position="68"/>
        <end position="175"/>
    </location>
</feature>
<keyword evidence="2" id="KW-0732">Signal</keyword>
<feature type="chain" id="PRO_5047318157" description="VWFA domain-containing protein" evidence="2">
    <location>
        <begin position="23"/>
        <end position="263"/>
    </location>
</feature>
<evidence type="ECO:0000256" key="1">
    <source>
        <dbReference type="SAM" id="MobiDB-lite"/>
    </source>
</evidence>
<name>A0ABP0SMA2_9DINO</name>
<evidence type="ECO:0000313" key="4">
    <source>
        <dbReference type="Proteomes" id="UP001642484"/>
    </source>
</evidence>
<keyword evidence="4" id="KW-1185">Reference proteome</keyword>
<evidence type="ECO:0000256" key="2">
    <source>
        <dbReference type="SAM" id="SignalP"/>
    </source>
</evidence>
<dbReference type="Proteomes" id="UP001642484">
    <property type="component" value="Unassembled WGS sequence"/>
</dbReference>